<organism evidence="2 3">
    <name type="scientific">Polaribacter haliotis</name>
    <dbReference type="NCBI Taxonomy" id="1888915"/>
    <lineage>
        <taxon>Bacteria</taxon>
        <taxon>Pseudomonadati</taxon>
        <taxon>Bacteroidota</taxon>
        <taxon>Flavobacteriia</taxon>
        <taxon>Flavobacteriales</taxon>
        <taxon>Flavobacteriaceae</taxon>
    </lineage>
</organism>
<gene>
    <name evidence="2" type="ORF">H9I45_11140</name>
</gene>
<feature type="transmembrane region" description="Helical" evidence="1">
    <location>
        <begin position="149"/>
        <end position="168"/>
    </location>
</feature>
<dbReference type="AlphaFoldDB" id="A0A7L8AD39"/>
<dbReference type="KEGG" id="phal:H9I45_11140"/>
<proteinExistence type="predicted"/>
<feature type="transmembrane region" description="Helical" evidence="1">
    <location>
        <begin position="174"/>
        <end position="200"/>
    </location>
</feature>
<feature type="transmembrane region" description="Helical" evidence="1">
    <location>
        <begin position="92"/>
        <end position="109"/>
    </location>
</feature>
<keyword evidence="1" id="KW-0812">Transmembrane</keyword>
<sequence length="216" mass="25416">MKKNYEITEKQLTFLNGYLLKKYPDISDETRIELVDHLISDFEATTENGNLSQYLSNELGFIRKFVFTDRKKFKSTYSKETWLKFSNFFTDLKLLPFSLLIIIAFYFLSENVNNKTLYLVLLISQTLVFAISVFFGSINKKQFRKLEEVQFLGSDIWLPFLLVSILSVEEIKDFILSYSLLFTVYASFVIIFGLAAFIVVRKNKKHILEKYKHLLN</sequence>
<evidence type="ECO:0000313" key="3">
    <source>
        <dbReference type="Proteomes" id="UP000516764"/>
    </source>
</evidence>
<dbReference type="RefSeq" id="WP_088352601.1">
    <property type="nucleotide sequence ID" value="NZ_CP061813.1"/>
</dbReference>
<accession>A0A7L8AD39</accession>
<keyword evidence="1" id="KW-0472">Membrane</keyword>
<keyword evidence="1" id="KW-1133">Transmembrane helix</keyword>
<evidence type="ECO:0000256" key="1">
    <source>
        <dbReference type="SAM" id="Phobius"/>
    </source>
</evidence>
<keyword evidence="3" id="KW-1185">Reference proteome</keyword>
<feature type="transmembrane region" description="Helical" evidence="1">
    <location>
        <begin position="115"/>
        <end position="137"/>
    </location>
</feature>
<dbReference type="EMBL" id="CP061813">
    <property type="protein sequence ID" value="QOD59901.1"/>
    <property type="molecule type" value="Genomic_DNA"/>
</dbReference>
<reference evidence="2 3" key="1">
    <citation type="journal article" date="2016" name="Int. J. Syst. Evol. Microbiol.">
        <title>Polaribacter haliotis sp. nov., isolated from the gut of abalone Haliotis discus hannai.</title>
        <authorList>
            <person name="Kim Y.O."/>
            <person name="Park I.S."/>
            <person name="Park S."/>
            <person name="Nam B.H."/>
            <person name="Park J.M."/>
            <person name="Kim D.G."/>
            <person name="Yoon J.H."/>
        </authorList>
    </citation>
    <scope>NUCLEOTIDE SEQUENCE [LARGE SCALE GENOMIC DNA]</scope>
    <source>
        <strain evidence="2 3">KCTC 52418</strain>
    </source>
</reference>
<evidence type="ECO:0000313" key="2">
    <source>
        <dbReference type="EMBL" id="QOD59901.1"/>
    </source>
</evidence>
<dbReference type="Proteomes" id="UP000516764">
    <property type="component" value="Chromosome"/>
</dbReference>
<name>A0A7L8AD39_9FLAO</name>
<protein>
    <submittedName>
        <fullName evidence="2">Uncharacterized protein</fullName>
    </submittedName>
</protein>
<dbReference type="OrthoDB" id="1188278at2"/>